<proteinExistence type="inferred from homology"/>
<dbReference type="CDD" id="cd03784">
    <property type="entry name" value="GT1_Gtf-like"/>
    <property type="match status" value="1"/>
</dbReference>
<keyword evidence="2 4" id="KW-0808">Transferase</keyword>
<dbReference type="RefSeq" id="WP_148956621.1">
    <property type="nucleotide sequence ID" value="NZ_QSND01000002.1"/>
</dbReference>
<name>A0A5M8RTV0_9BACI</name>
<feature type="domain" description="Erythromycin biosynthesis protein CIII-like C-terminal" evidence="3">
    <location>
        <begin position="235"/>
        <end position="359"/>
    </location>
</feature>
<evidence type="ECO:0000313" key="5">
    <source>
        <dbReference type="Proteomes" id="UP000324326"/>
    </source>
</evidence>
<dbReference type="SUPFAM" id="SSF53756">
    <property type="entry name" value="UDP-Glycosyltransferase/glycogen phosphorylase"/>
    <property type="match status" value="1"/>
</dbReference>
<accession>A0A5M8RTV0</accession>
<dbReference type="GO" id="GO:0008194">
    <property type="term" value="F:UDP-glycosyltransferase activity"/>
    <property type="evidence" value="ECO:0007669"/>
    <property type="project" value="InterPro"/>
</dbReference>
<dbReference type="GO" id="GO:0016758">
    <property type="term" value="F:hexosyltransferase activity"/>
    <property type="evidence" value="ECO:0007669"/>
    <property type="project" value="InterPro"/>
</dbReference>
<organism evidence="4 5">
    <name type="scientific">Bacillus swezeyi</name>
    <dbReference type="NCBI Taxonomy" id="1925020"/>
    <lineage>
        <taxon>Bacteria</taxon>
        <taxon>Bacillati</taxon>
        <taxon>Bacillota</taxon>
        <taxon>Bacilli</taxon>
        <taxon>Bacillales</taxon>
        <taxon>Bacillaceae</taxon>
        <taxon>Bacillus</taxon>
    </lineage>
</organism>
<dbReference type="InterPro" id="IPR002213">
    <property type="entry name" value="UDP_glucos_trans"/>
</dbReference>
<dbReference type="PANTHER" id="PTHR48050">
    <property type="entry name" value="STEROL 3-BETA-GLUCOSYLTRANSFERASE"/>
    <property type="match status" value="1"/>
</dbReference>
<dbReference type="Pfam" id="PF06722">
    <property type="entry name" value="EryCIII-like_C"/>
    <property type="match status" value="1"/>
</dbReference>
<dbReference type="PANTHER" id="PTHR48050:SF13">
    <property type="entry name" value="STEROL 3-BETA-GLUCOSYLTRANSFERASE UGT80A2"/>
    <property type="match status" value="1"/>
</dbReference>
<dbReference type="EMBL" id="QSND01000002">
    <property type="protein sequence ID" value="KAA6450663.1"/>
    <property type="molecule type" value="Genomic_DNA"/>
</dbReference>
<reference evidence="4 5" key="1">
    <citation type="submission" date="2018-08" db="EMBL/GenBank/DDBJ databases">
        <title>Bacillus phenotypic plasticity.</title>
        <authorList>
            <person name="Hurtado E."/>
        </authorList>
    </citation>
    <scope>NUCLEOTIDE SEQUENCE [LARGE SCALE GENOMIC DNA]</scope>
    <source>
        <strain evidence="4 5">427</strain>
    </source>
</reference>
<dbReference type="InterPro" id="IPR006326">
    <property type="entry name" value="UDPGT_MGT-like"/>
</dbReference>
<comment type="caution">
    <text evidence="4">The sequence shown here is derived from an EMBL/GenBank/DDBJ whole genome shotgun (WGS) entry which is preliminary data.</text>
</comment>
<dbReference type="STRING" id="1925020.BTA30_08565"/>
<evidence type="ECO:0000313" key="4">
    <source>
        <dbReference type="EMBL" id="KAA6450663.1"/>
    </source>
</evidence>
<comment type="similarity">
    <text evidence="1">Belongs to the UDP-glycosyltransferase family.</text>
</comment>
<evidence type="ECO:0000259" key="3">
    <source>
        <dbReference type="Pfam" id="PF06722"/>
    </source>
</evidence>
<dbReference type="GO" id="GO:0017000">
    <property type="term" value="P:antibiotic biosynthetic process"/>
    <property type="evidence" value="ECO:0007669"/>
    <property type="project" value="UniProtKB-ARBA"/>
</dbReference>
<dbReference type="Gene3D" id="3.40.50.2000">
    <property type="entry name" value="Glycogen Phosphorylase B"/>
    <property type="match status" value="2"/>
</dbReference>
<dbReference type="AlphaFoldDB" id="A0A5M8RTV0"/>
<evidence type="ECO:0000256" key="2">
    <source>
        <dbReference type="ARBA" id="ARBA00022679"/>
    </source>
</evidence>
<dbReference type="InterPro" id="IPR010610">
    <property type="entry name" value="EryCIII-like_C"/>
</dbReference>
<sequence length="388" mass="43162">MANVLMVNVPAEGHVNPTLGIAKAFVERGDNVHYITTEKFKERLEGIGVNVHLQPDLMGMLKGEDSVLKLFIRIAQDTLRIVKQLADQIEFDFVYYDTFGAGKLVRDYLGVPGISSSASFLFNEEFMKSHGPIKAAQGDPEVEVLMREIKEQYGVEPESSVQFMKNDADLNIVCTSRYFQPESELFGDQYVFVGPTFPERKSSDRFPLEALEGERVLYISMGTILDNKEAFFNTCIDAFSDFKGKVVIAAGEKTDHHQLKTAPDHFIISPYVPQLEVLKQADAFITHGGMNSVNEAIHFEVPLVVIPHDKDQPIVAKRLAELGAGYPLPEDKVSPESLKAAVSEVLSTASYTRGIHSIKDSFRESGGAKRALEAIDRFVEEQNVAPFK</sequence>
<evidence type="ECO:0000256" key="1">
    <source>
        <dbReference type="ARBA" id="ARBA00009995"/>
    </source>
</evidence>
<protein>
    <submittedName>
        <fullName evidence="4">UDP-glucosyltransferase</fullName>
    </submittedName>
</protein>
<dbReference type="InterPro" id="IPR050426">
    <property type="entry name" value="Glycosyltransferase_28"/>
</dbReference>
<gene>
    <name evidence="4" type="ORF">DX927_07305</name>
</gene>
<dbReference type="NCBIfam" id="TIGR01426">
    <property type="entry name" value="MGT"/>
    <property type="match status" value="1"/>
</dbReference>
<dbReference type="Proteomes" id="UP000324326">
    <property type="component" value="Unassembled WGS sequence"/>
</dbReference>
<dbReference type="FunFam" id="3.40.50.2000:FF:000072">
    <property type="entry name" value="Glycosyl transferase"/>
    <property type="match status" value="1"/>
</dbReference>